<gene>
    <name evidence="1" type="ORF">GN244_ATG05089</name>
</gene>
<dbReference type="Proteomes" id="UP000602510">
    <property type="component" value="Unassembled WGS sequence"/>
</dbReference>
<comment type="caution">
    <text evidence="1">The sequence shown here is derived from an EMBL/GenBank/DDBJ whole genome shotgun (WGS) entry which is preliminary data.</text>
</comment>
<evidence type="ECO:0000313" key="1">
    <source>
        <dbReference type="EMBL" id="KAF4042781.1"/>
    </source>
</evidence>
<keyword evidence="2" id="KW-1185">Reference proteome</keyword>
<reference evidence="1" key="1">
    <citation type="submission" date="2020-04" db="EMBL/GenBank/DDBJ databases">
        <title>Hybrid Assembly of Korean Phytophthora infestans isolates.</title>
        <authorList>
            <person name="Prokchorchik M."/>
            <person name="Lee Y."/>
            <person name="Seo J."/>
            <person name="Cho J.-H."/>
            <person name="Park Y.-E."/>
            <person name="Jang D.-C."/>
            <person name="Im J.-S."/>
            <person name="Choi J.-G."/>
            <person name="Park H.-J."/>
            <person name="Lee G.-B."/>
            <person name="Lee Y.-G."/>
            <person name="Hong S.-Y."/>
            <person name="Cho K."/>
            <person name="Sohn K.H."/>
        </authorList>
    </citation>
    <scope>NUCLEOTIDE SEQUENCE</scope>
    <source>
        <strain evidence="1">KR_1_A1</strain>
    </source>
</reference>
<organism evidence="1 2">
    <name type="scientific">Phytophthora infestans</name>
    <name type="common">Potato late blight agent</name>
    <name type="synonym">Botrytis infestans</name>
    <dbReference type="NCBI Taxonomy" id="4787"/>
    <lineage>
        <taxon>Eukaryota</taxon>
        <taxon>Sar</taxon>
        <taxon>Stramenopiles</taxon>
        <taxon>Oomycota</taxon>
        <taxon>Peronosporomycetes</taxon>
        <taxon>Peronosporales</taxon>
        <taxon>Peronosporaceae</taxon>
        <taxon>Phytophthora</taxon>
    </lineage>
</organism>
<sequence length="100" mass="11337">MLNVMGSRRFPAPFQTYVNVVRAAAVIARGWLRVAKLLNEDLRFVATALRKPGPSRWKEHLSRFRSYYNRVATSAFTSIGLQKICLSTLPLGKLEDINKS</sequence>
<name>A0A833SLP8_PHYIN</name>
<dbReference type="EMBL" id="WSZM01000097">
    <property type="protein sequence ID" value="KAF4042781.1"/>
    <property type="molecule type" value="Genomic_DNA"/>
</dbReference>
<evidence type="ECO:0000313" key="2">
    <source>
        <dbReference type="Proteomes" id="UP000602510"/>
    </source>
</evidence>
<dbReference type="AlphaFoldDB" id="A0A833SLP8"/>
<accession>A0A833SLP8</accession>
<protein>
    <submittedName>
        <fullName evidence="1">Uncharacterized protein</fullName>
    </submittedName>
</protein>
<proteinExistence type="predicted"/>